<dbReference type="RefSeq" id="XP_018236594.1">
    <property type="nucleotide sequence ID" value="XM_018380349.1"/>
</dbReference>
<protein>
    <submittedName>
        <fullName evidence="1">Uncharacterized protein</fullName>
    </submittedName>
</protein>
<evidence type="ECO:0000313" key="2">
    <source>
        <dbReference type="Proteomes" id="UP000009097"/>
    </source>
</evidence>
<dbReference type="AlphaFoldDB" id="A0A0J9UGJ2"/>
<reference evidence="1" key="1">
    <citation type="submission" date="2007-04" db="EMBL/GenBank/DDBJ databases">
        <authorList>
            <consortium name="The Broad Institute Genome Sequencing Platform"/>
            <person name="Birren B."/>
            <person name="Lander E."/>
            <person name="Galagan J."/>
            <person name="Nusbaum C."/>
            <person name="Devon K."/>
            <person name="Ma L.-J."/>
            <person name="Jaffe D."/>
            <person name="Butler J."/>
            <person name="Alvarez P."/>
            <person name="Gnerre S."/>
            <person name="Grabherr M."/>
            <person name="Kleber M."/>
            <person name="Mauceli E."/>
            <person name="Brockman W."/>
            <person name="MacCallum I.A."/>
            <person name="Young S."/>
            <person name="LaButti K."/>
            <person name="DeCaprio D."/>
            <person name="Crawford M."/>
            <person name="Koehrsen M."/>
            <person name="Engels R."/>
            <person name="Montgomery P."/>
            <person name="Pearson M."/>
            <person name="Howarth C."/>
            <person name="Larson L."/>
            <person name="White J."/>
            <person name="O'Leary S."/>
            <person name="Kodira C."/>
            <person name="Zeng Q."/>
            <person name="Yandava C."/>
            <person name="Alvarado L."/>
            <person name="Kistler C."/>
            <person name="Shim W.-B."/>
            <person name="Kang S."/>
            <person name="Woloshuk C."/>
        </authorList>
    </citation>
    <scope>NUCLEOTIDE SEQUENCE</scope>
    <source>
        <strain evidence="1">4287</strain>
    </source>
</reference>
<gene>
    <name evidence="1" type="ORF">FOXG_02880</name>
</gene>
<reference evidence="1" key="2">
    <citation type="journal article" date="2010" name="Nature">
        <title>Comparative genomics reveals mobile pathogenicity chromosomes in Fusarium.</title>
        <authorList>
            <person name="Ma L.J."/>
            <person name="van der Does H.C."/>
            <person name="Borkovich K.A."/>
            <person name="Coleman J.J."/>
            <person name="Daboussi M.J."/>
            <person name="Di Pietro A."/>
            <person name="Dufresne M."/>
            <person name="Freitag M."/>
            <person name="Grabherr M."/>
            <person name="Henrissat B."/>
            <person name="Houterman P.M."/>
            <person name="Kang S."/>
            <person name="Shim W.B."/>
            <person name="Woloshuk C."/>
            <person name="Xie X."/>
            <person name="Xu J.R."/>
            <person name="Antoniw J."/>
            <person name="Baker S.E."/>
            <person name="Bluhm B.H."/>
            <person name="Breakspear A."/>
            <person name="Brown D.W."/>
            <person name="Butchko R.A."/>
            <person name="Chapman S."/>
            <person name="Coulson R."/>
            <person name="Coutinho P.M."/>
            <person name="Danchin E.G."/>
            <person name="Diener A."/>
            <person name="Gale L.R."/>
            <person name="Gardiner D.M."/>
            <person name="Goff S."/>
            <person name="Hammond-Kosack K.E."/>
            <person name="Hilburn K."/>
            <person name="Hua-Van A."/>
            <person name="Jonkers W."/>
            <person name="Kazan K."/>
            <person name="Kodira C.D."/>
            <person name="Koehrsen M."/>
            <person name="Kumar L."/>
            <person name="Lee Y.H."/>
            <person name="Li L."/>
            <person name="Manners J.M."/>
            <person name="Miranda-Saavedra D."/>
            <person name="Mukherjee M."/>
            <person name="Park G."/>
            <person name="Park J."/>
            <person name="Park S.Y."/>
            <person name="Proctor R.H."/>
            <person name="Regev A."/>
            <person name="Ruiz-Roldan M.C."/>
            <person name="Sain D."/>
            <person name="Sakthikumar S."/>
            <person name="Sykes S."/>
            <person name="Schwartz D.C."/>
            <person name="Turgeon B.G."/>
            <person name="Wapinski I."/>
            <person name="Yoder O."/>
            <person name="Young S."/>
            <person name="Zeng Q."/>
            <person name="Zhou S."/>
            <person name="Galagan J."/>
            <person name="Cuomo C.A."/>
            <person name="Kistler H.C."/>
            <person name="Rep M."/>
        </authorList>
    </citation>
    <scope>NUCLEOTIDE SEQUENCE [LARGE SCALE GENOMIC DNA]</scope>
    <source>
        <strain evidence="1">4287</strain>
    </source>
</reference>
<evidence type="ECO:0000313" key="1">
    <source>
        <dbReference type="EMBL" id="KNA98548.1"/>
    </source>
</evidence>
<dbReference type="KEGG" id="fox:FOXG_02880"/>
<organism evidence="1 2">
    <name type="scientific">Fusarium oxysporum f. sp. lycopersici (strain 4287 / CBS 123668 / FGSC 9935 / NRRL 34936)</name>
    <name type="common">Fusarium vascular wilt of tomato</name>
    <dbReference type="NCBI Taxonomy" id="426428"/>
    <lineage>
        <taxon>Eukaryota</taxon>
        <taxon>Fungi</taxon>
        <taxon>Dikarya</taxon>
        <taxon>Ascomycota</taxon>
        <taxon>Pezizomycotina</taxon>
        <taxon>Sordariomycetes</taxon>
        <taxon>Hypocreomycetidae</taxon>
        <taxon>Hypocreales</taxon>
        <taxon>Nectriaceae</taxon>
        <taxon>Fusarium</taxon>
        <taxon>Fusarium oxysporum species complex</taxon>
    </lineage>
</organism>
<dbReference type="VEuPathDB" id="FungiDB:FOXG_02880"/>
<proteinExistence type="predicted"/>
<dbReference type="EMBL" id="DS231698">
    <property type="protein sequence ID" value="KNA98548.1"/>
    <property type="molecule type" value="Genomic_DNA"/>
</dbReference>
<sequence length="165" mass="18163">MPPLRSLARYDGFPKAFVESLSTEDSIDDMTEHMGLGEATWIEASLFLVQYFNQPERPQILSSNDIWKSPVGDIALKCIQQASGSPLAGRVALGALRALPVSYGIFDNEAFRPPAGEEVLGLLQNMPFHPESGTKAEEILRQIQDLGGAEGWQSHTHELTVLWAK</sequence>
<accession>A0A0J9UGJ2</accession>
<dbReference type="GeneID" id="28945039"/>
<dbReference type="Proteomes" id="UP000009097">
    <property type="component" value="Unassembled WGS sequence"/>
</dbReference>
<name>A0A0J9UGJ2_FUSO4</name>